<dbReference type="InterPro" id="IPR056425">
    <property type="entry name" value="Beta-prop_BT_1020"/>
</dbReference>
<dbReference type="CDD" id="cd15482">
    <property type="entry name" value="Sialidase_non-viral"/>
    <property type="match status" value="1"/>
</dbReference>
<proteinExistence type="predicted"/>
<feature type="domain" description="BT-1020-like structural beta-sandwich" evidence="1">
    <location>
        <begin position="438"/>
        <end position="598"/>
    </location>
</feature>
<keyword evidence="4" id="KW-1185">Reference proteome</keyword>
<evidence type="ECO:0000313" key="3">
    <source>
        <dbReference type="EMBL" id="MFB9211461.1"/>
    </source>
</evidence>
<gene>
    <name evidence="3" type="ORF">ACFFUR_06575</name>
</gene>
<dbReference type="Pfam" id="PF24067">
    <property type="entry name" value="Beta-prop_BT_1020"/>
    <property type="match status" value="1"/>
</dbReference>
<keyword evidence="3" id="KW-0326">Glycosidase</keyword>
<dbReference type="InterPro" id="IPR054490">
    <property type="entry name" value="BT_1020-like_b-sandwich_1"/>
</dbReference>
<name>A0ABV5J3Q7_9BACT</name>
<dbReference type="EMBL" id="JBHMEW010000049">
    <property type="protein sequence ID" value="MFB9211461.1"/>
    <property type="molecule type" value="Genomic_DNA"/>
</dbReference>
<accession>A0ABV5J3Q7</accession>
<sequence length="622" mass="70856">MSYNEILNNNFKKLFAGLLMTGATLGTAEVMGQDTLHYSGETLSRVDYHHGQLQPAVGVHAIQTMRANRQQPDKADGFGWTYNHAPMLAYWNGTFFMEYLSDPVGEHIPPGQTLLQTSKDGYNWTDPEVIFPPYRIPDGTTKENYEGVAKDLDAVMHQRMGFYVASNNKFLALAYYGIALDAHDGPNDGHGIGRVVREINEDGSFGPIHFIRYNDGWNEDNTDYPFYKDSKDKAFVKACDELLSKPLMMQQWVEEADRDDPLIPLQKQYKAFSYYHLPDGRVVGLWKHALTSVSHDGGETWEYNPLRAPGVVNGNAKIWGQRTDDGAYATVYNPSEYRWPLAVSTSQDGLDYTDLLLVHGEITSMRYGGNYKSYGPQYVRGILEGNGNPPDNKMWLTYSVNKEDIWVASVPTPITAEAAGHANEVFNEIPDGSELDLWNIYSPAWARVEIEKDNEGNKWLAFNDKDPFDYGKAQRIVPESEQLHVEFTVKPEQNDHGKFQIEFRDAKGRPGVQLIFDEDGKFKTRSGYRMNTLTEYEAGEEYHVELELDASTRFYQIKVNGENKGPKLFFAPLDKMERVMFRTGTQRYFPTAETPTDQDYDLEDPGREDPEAKFYLKSLITY</sequence>
<feature type="domain" description="BT-1020-like N-terminal beta-propeller" evidence="2">
    <location>
        <begin position="34"/>
        <end position="269"/>
    </location>
</feature>
<dbReference type="RefSeq" id="WP_290247763.1">
    <property type="nucleotide sequence ID" value="NZ_JAUFQT010000001.1"/>
</dbReference>
<evidence type="ECO:0000259" key="1">
    <source>
        <dbReference type="Pfam" id="PF22585"/>
    </source>
</evidence>
<dbReference type="Pfam" id="PF22585">
    <property type="entry name" value="Sialidase-like_CBM"/>
    <property type="match status" value="1"/>
</dbReference>
<dbReference type="GO" id="GO:0016798">
    <property type="term" value="F:hydrolase activity, acting on glycosyl bonds"/>
    <property type="evidence" value="ECO:0007669"/>
    <property type="project" value="UniProtKB-KW"/>
</dbReference>
<comment type="caution">
    <text evidence="3">The sequence shown here is derived from an EMBL/GenBank/DDBJ whole genome shotgun (WGS) entry which is preliminary data.</text>
</comment>
<evidence type="ECO:0000259" key="2">
    <source>
        <dbReference type="Pfam" id="PF24067"/>
    </source>
</evidence>
<dbReference type="SUPFAM" id="SSF50939">
    <property type="entry name" value="Sialidases"/>
    <property type="match status" value="1"/>
</dbReference>
<organism evidence="3 4">
    <name type="scientific">Echinicola jeungdonensis</name>
    <dbReference type="NCBI Taxonomy" id="709343"/>
    <lineage>
        <taxon>Bacteria</taxon>
        <taxon>Pseudomonadati</taxon>
        <taxon>Bacteroidota</taxon>
        <taxon>Cytophagia</taxon>
        <taxon>Cytophagales</taxon>
        <taxon>Cyclobacteriaceae</taxon>
        <taxon>Echinicola</taxon>
    </lineage>
</organism>
<protein>
    <submittedName>
        <fullName evidence="3">Six-hairpin glycosidase</fullName>
    </submittedName>
</protein>
<keyword evidence="3" id="KW-0378">Hydrolase</keyword>
<reference evidence="3 4" key="1">
    <citation type="submission" date="2024-09" db="EMBL/GenBank/DDBJ databases">
        <authorList>
            <person name="Sun Q."/>
            <person name="Mori K."/>
        </authorList>
    </citation>
    <scope>NUCLEOTIDE SEQUENCE [LARGE SCALE GENOMIC DNA]</scope>
    <source>
        <strain evidence="3 4">CECT 7682</strain>
    </source>
</reference>
<dbReference type="Proteomes" id="UP001589654">
    <property type="component" value="Unassembled WGS sequence"/>
</dbReference>
<dbReference type="InterPro" id="IPR036278">
    <property type="entry name" value="Sialidase_sf"/>
</dbReference>
<evidence type="ECO:0000313" key="4">
    <source>
        <dbReference type="Proteomes" id="UP001589654"/>
    </source>
</evidence>